<evidence type="ECO:0008006" key="5">
    <source>
        <dbReference type="Google" id="ProtNLM"/>
    </source>
</evidence>
<feature type="region of interest" description="Disordered" evidence="1">
    <location>
        <begin position="12"/>
        <end position="34"/>
    </location>
</feature>
<evidence type="ECO:0000313" key="3">
    <source>
        <dbReference type="EMBL" id="GAA4337527.1"/>
    </source>
</evidence>
<gene>
    <name evidence="3" type="ORF">GCM10023086_71400</name>
</gene>
<protein>
    <recommendedName>
        <fullName evidence="5">Integral membrane protein</fullName>
    </recommendedName>
</protein>
<evidence type="ECO:0000256" key="2">
    <source>
        <dbReference type="SAM" id="Phobius"/>
    </source>
</evidence>
<feature type="transmembrane region" description="Helical" evidence="2">
    <location>
        <begin position="61"/>
        <end position="79"/>
    </location>
</feature>
<dbReference type="Proteomes" id="UP001501115">
    <property type="component" value="Unassembled WGS sequence"/>
</dbReference>
<accession>A0ABP8HCN5</accession>
<evidence type="ECO:0000256" key="1">
    <source>
        <dbReference type="SAM" id="MobiDB-lite"/>
    </source>
</evidence>
<name>A0ABP8HCN5_9ACTN</name>
<comment type="caution">
    <text evidence="3">The sequence shown here is derived from an EMBL/GenBank/DDBJ whole genome shotgun (WGS) entry which is preliminary data.</text>
</comment>
<keyword evidence="2" id="KW-0812">Transmembrane</keyword>
<proteinExistence type="predicted"/>
<keyword evidence="4" id="KW-1185">Reference proteome</keyword>
<reference evidence="4" key="1">
    <citation type="journal article" date="2019" name="Int. J. Syst. Evol. Microbiol.">
        <title>The Global Catalogue of Microorganisms (GCM) 10K type strain sequencing project: providing services to taxonomists for standard genome sequencing and annotation.</title>
        <authorList>
            <consortium name="The Broad Institute Genomics Platform"/>
            <consortium name="The Broad Institute Genome Sequencing Center for Infectious Disease"/>
            <person name="Wu L."/>
            <person name="Ma J."/>
        </authorList>
    </citation>
    <scope>NUCLEOTIDE SEQUENCE [LARGE SCALE GENOMIC DNA]</scope>
    <source>
        <strain evidence="4">JCM 31290</strain>
    </source>
</reference>
<keyword evidence="2" id="KW-0472">Membrane</keyword>
<sequence length="83" mass="8613">MVRPVRAGLWAGTMEGPDHEEGVAMPGSTNGSTSTKTMGVLTVGGLVMVTAYTVALGSNGWLWFGWVVLGLITLGMVVTSRST</sequence>
<feature type="transmembrane region" description="Helical" evidence="2">
    <location>
        <begin position="38"/>
        <end position="55"/>
    </location>
</feature>
<organism evidence="3 4">
    <name type="scientific">Streptomyces venetus</name>
    <dbReference type="NCBI Taxonomy" id="1701086"/>
    <lineage>
        <taxon>Bacteria</taxon>
        <taxon>Bacillati</taxon>
        <taxon>Actinomycetota</taxon>
        <taxon>Actinomycetes</taxon>
        <taxon>Kitasatosporales</taxon>
        <taxon>Streptomycetaceae</taxon>
        <taxon>Streptomyces</taxon>
    </lineage>
</organism>
<evidence type="ECO:0000313" key="4">
    <source>
        <dbReference type="Proteomes" id="UP001501115"/>
    </source>
</evidence>
<dbReference type="EMBL" id="BAABET010000014">
    <property type="protein sequence ID" value="GAA4337527.1"/>
    <property type="molecule type" value="Genomic_DNA"/>
</dbReference>
<keyword evidence="2" id="KW-1133">Transmembrane helix</keyword>